<dbReference type="Gene3D" id="2.60.120.260">
    <property type="entry name" value="Galactose-binding domain-like"/>
    <property type="match status" value="1"/>
</dbReference>
<reference evidence="4 5" key="1">
    <citation type="submission" date="2023-10" db="EMBL/GenBank/DDBJ databases">
        <title>Rubellicoccus peritrichatus gen. nov., sp. nov., isolated from an algae of coral reef tank.</title>
        <authorList>
            <person name="Luo J."/>
        </authorList>
    </citation>
    <scope>NUCLEOTIDE SEQUENCE [LARGE SCALE GENOMIC DNA]</scope>
    <source>
        <strain evidence="4 5">CR14</strain>
    </source>
</reference>
<dbReference type="InterPro" id="IPR041342">
    <property type="entry name" value="CBM35"/>
</dbReference>
<proteinExistence type="predicted"/>
<sequence length="942" mass="103137">MNMISQLRCYIPALALISTLSLTAQTITIDPQTQRFIGSVSDLDRGKYFTLHSGTGDADIQQFYADYNAFEGRGFWGPFSYANQQTGVVGQYPGPISGSSGVRSVRSNYVATEHPSNVIRYNLDTNAAADWVVEYYKDYVSNGSAPEFFEPMNEPFVHAGDAVFQAQQPDAALMRTRMAEWFGAIGQKVDQTPELANMKIIGYSSAWPSMELWDFGHWNSRQKMFMDVAGAHMDAFSTHLYDGVNVTGQSSERSGSNSEAILDIIEAYSFIKWGVVKSHAITEHGGIASGYPAGWNDLEAVQSVSSSNKLIFNLLDRADRMAISIPFITDKSTWHITAANNYEPYGAVLMRPTNLGQPNPTGWVYTPKILFYEMWKDVKGKRVYIHSTHPDIQSHAFADGNKLYVALNNLDDVSQFVNLDFASTLPGIQNVRIKRLKVYEDTPHEFTDTNQSSAPGSITMVADETVVLEYTFQSTPQFSNNFRSQNYYTNKYLQAISANNTISFTFNGVQTGTGLAKLKMGIGRKHDKSKQPIVTVNGTTVVVPNNWKGYDQANRSDFFGVIDIPVPMSLLQSNNTVTVQFPDSGGHLSSLILEVGKYDFTPAANQTPYGGVAHQIPGTIEGKNFDLGGQGVAYHDTHSWNNGGLYRSEGVDLGSGDGDVVVGWTAGGEWLEYTVNANPGVYDIEARISAPSNNRTIIATLDGKLLGTFTLPNTGAWHTYQTISLQGVPIDGGNNQVLRLEFPSGGLNLRSLTFIATGAGTLTTSEDIGSPAIAGNAIQDGADTYTLTGSGSDIWGTWDRFQYAYKNVSGDHELITRVDFLENTNTWAKAGVMFRDSSAGNSKFVMVMVRPDKQVTMQWRDSTGGSAAWNSALLGGTTSIKWLRLVKSGNNFTGYYSTDGVNWTTILTKSVTMTNSPLAGLCLTSHNNGTLSTAVFSNMRVW</sequence>
<feature type="signal peptide" evidence="2">
    <location>
        <begin position="1"/>
        <end position="24"/>
    </location>
</feature>
<dbReference type="InterPro" id="IPR005084">
    <property type="entry name" value="CBM6"/>
</dbReference>
<name>A0AAQ3QV10_9BACT</name>
<evidence type="ECO:0000259" key="3">
    <source>
        <dbReference type="PROSITE" id="PS51175"/>
    </source>
</evidence>
<dbReference type="GO" id="GO:0030246">
    <property type="term" value="F:carbohydrate binding"/>
    <property type="evidence" value="ECO:0007669"/>
    <property type="project" value="InterPro"/>
</dbReference>
<dbReference type="InterPro" id="IPR041224">
    <property type="entry name" value="BPA_C"/>
</dbReference>
<dbReference type="Proteomes" id="UP001304300">
    <property type="component" value="Chromosome"/>
</dbReference>
<dbReference type="Gene3D" id="2.60.40.1180">
    <property type="entry name" value="Golgi alpha-mannosidase II"/>
    <property type="match status" value="1"/>
</dbReference>
<dbReference type="Gene3D" id="2.60.120.1200">
    <property type="match status" value="1"/>
</dbReference>
<dbReference type="Pfam" id="PF18099">
    <property type="entry name" value="CBM_35_2"/>
    <property type="match status" value="1"/>
</dbReference>
<keyword evidence="5" id="KW-1185">Reference proteome</keyword>
<dbReference type="InterPro" id="IPR006584">
    <property type="entry name" value="Cellulose-bd_IV"/>
</dbReference>
<dbReference type="InterPro" id="IPR013780">
    <property type="entry name" value="Glyco_hydro_b"/>
</dbReference>
<gene>
    <name evidence="4" type="ORF">RZN69_07710</name>
</gene>
<dbReference type="Pfam" id="PF18206">
    <property type="entry name" value="Porphyrn_cat_1"/>
    <property type="match status" value="1"/>
</dbReference>
<dbReference type="Pfam" id="PF18040">
    <property type="entry name" value="BPA_C"/>
    <property type="match status" value="1"/>
</dbReference>
<dbReference type="Gene3D" id="2.60.120.200">
    <property type="match status" value="1"/>
</dbReference>
<evidence type="ECO:0000256" key="1">
    <source>
        <dbReference type="ARBA" id="ARBA00022729"/>
    </source>
</evidence>
<feature type="domain" description="CBM6" evidence="3">
    <location>
        <begin position="618"/>
        <end position="755"/>
    </location>
</feature>
<dbReference type="AlphaFoldDB" id="A0AAQ3QV10"/>
<keyword evidence="1 2" id="KW-0732">Signal</keyword>
<protein>
    <submittedName>
        <fullName evidence="4">DUF5010 C-terminal domain-containing protein</fullName>
    </submittedName>
</protein>
<dbReference type="InterPro" id="IPR008979">
    <property type="entry name" value="Galactose-bd-like_sf"/>
</dbReference>
<dbReference type="PROSITE" id="PS51175">
    <property type="entry name" value="CBM6"/>
    <property type="match status" value="1"/>
</dbReference>
<feature type="chain" id="PRO_5043033124" evidence="2">
    <location>
        <begin position="25"/>
        <end position="942"/>
    </location>
</feature>
<dbReference type="SUPFAM" id="SSF49785">
    <property type="entry name" value="Galactose-binding domain-like"/>
    <property type="match status" value="1"/>
</dbReference>
<dbReference type="EMBL" id="CP136920">
    <property type="protein sequence ID" value="WOO42976.1"/>
    <property type="molecule type" value="Genomic_DNA"/>
</dbReference>
<evidence type="ECO:0000313" key="4">
    <source>
        <dbReference type="EMBL" id="WOO42976.1"/>
    </source>
</evidence>
<dbReference type="InterPro" id="IPR017853">
    <property type="entry name" value="GH"/>
</dbReference>
<dbReference type="SMART" id="SM00606">
    <property type="entry name" value="CBD_IV"/>
    <property type="match status" value="1"/>
</dbReference>
<evidence type="ECO:0000256" key="2">
    <source>
        <dbReference type="SAM" id="SignalP"/>
    </source>
</evidence>
<dbReference type="KEGG" id="puo:RZN69_07710"/>
<accession>A0AAQ3QV10</accession>
<dbReference type="SUPFAM" id="SSF49899">
    <property type="entry name" value="Concanavalin A-like lectins/glucanases"/>
    <property type="match status" value="1"/>
</dbReference>
<organism evidence="4 5">
    <name type="scientific">Rubellicoccus peritrichatus</name>
    <dbReference type="NCBI Taxonomy" id="3080537"/>
    <lineage>
        <taxon>Bacteria</taxon>
        <taxon>Pseudomonadati</taxon>
        <taxon>Verrucomicrobiota</taxon>
        <taxon>Opitutia</taxon>
        <taxon>Puniceicoccales</taxon>
        <taxon>Cerasicoccaceae</taxon>
        <taxon>Rubellicoccus</taxon>
    </lineage>
</organism>
<dbReference type="SUPFAM" id="SSF51445">
    <property type="entry name" value="(Trans)glycosidases"/>
    <property type="match status" value="1"/>
</dbReference>
<dbReference type="Gene3D" id="3.20.20.80">
    <property type="entry name" value="Glycosidases"/>
    <property type="match status" value="1"/>
</dbReference>
<evidence type="ECO:0000313" key="5">
    <source>
        <dbReference type="Proteomes" id="UP001304300"/>
    </source>
</evidence>
<dbReference type="CDD" id="cd04080">
    <property type="entry name" value="CBM6_cellulase-like"/>
    <property type="match status" value="1"/>
</dbReference>
<dbReference type="RefSeq" id="WP_317835510.1">
    <property type="nucleotide sequence ID" value="NZ_CP136920.1"/>
</dbReference>
<dbReference type="InterPro" id="IPR013320">
    <property type="entry name" value="ConA-like_dom_sf"/>
</dbReference>
<dbReference type="CDD" id="cd21510">
    <property type="entry name" value="agarase_cat"/>
    <property type="match status" value="1"/>
</dbReference>
<dbReference type="InterPro" id="IPR040527">
    <property type="entry name" value="Beta-sand_Porphyrn"/>
</dbReference>